<name>A0A269ZAX1_9MICO</name>
<reference evidence="1 2" key="1">
    <citation type="submission" date="2017-04" db="EMBL/GenBank/DDBJ databases">
        <title>Kefir bacterial isolates.</title>
        <authorList>
            <person name="Kim Y."/>
            <person name="Blasche S."/>
            <person name="Patil K.R."/>
        </authorList>
    </citation>
    <scope>NUCLEOTIDE SEQUENCE [LARGE SCALE GENOMIC DNA]</scope>
    <source>
        <strain evidence="1 2">OG2</strain>
    </source>
</reference>
<dbReference type="AlphaFoldDB" id="A0A269ZAX1"/>
<dbReference type="Pfam" id="PF07388">
    <property type="entry name" value="A-2_8-polyST"/>
    <property type="match status" value="1"/>
</dbReference>
<gene>
    <name evidence="1" type="ORF">B8X04_11800</name>
</gene>
<comment type="caution">
    <text evidence="1">The sequence shown here is derived from an EMBL/GenBank/DDBJ whole genome shotgun (WGS) entry which is preliminary data.</text>
</comment>
<dbReference type="Proteomes" id="UP000216867">
    <property type="component" value="Unassembled WGS sequence"/>
</dbReference>
<evidence type="ECO:0000313" key="1">
    <source>
        <dbReference type="EMBL" id="PAK94924.1"/>
    </source>
</evidence>
<protein>
    <submittedName>
        <fullName evidence="1">Uncharacterized protein</fullName>
    </submittedName>
</protein>
<organism evidence="1 2">
    <name type="scientific">Brevibacterium casei</name>
    <dbReference type="NCBI Taxonomy" id="33889"/>
    <lineage>
        <taxon>Bacteria</taxon>
        <taxon>Bacillati</taxon>
        <taxon>Actinomycetota</taxon>
        <taxon>Actinomycetes</taxon>
        <taxon>Micrococcales</taxon>
        <taxon>Brevibacteriaceae</taxon>
        <taxon>Brevibacterium</taxon>
    </lineage>
</organism>
<dbReference type="RefSeq" id="WP_095376403.1">
    <property type="nucleotide sequence ID" value="NZ_DAMCVH010000029.1"/>
</dbReference>
<dbReference type="EMBL" id="NCWY01000010">
    <property type="protein sequence ID" value="PAK94924.1"/>
    <property type="molecule type" value="Genomic_DNA"/>
</dbReference>
<evidence type="ECO:0000313" key="2">
    <source>
        <dbReference type="Proteomes" id="UP000216867"/>
    </source>
</evidence>
<accession>A0A269ZAX1</accession>
<proteinExistence type="predicted"/>
<sequence>MKQIFLVSTFFELVCLAAGVDAGVYDSDAAPALRGTGGVDPTGGTGSDRERILLVSNNAAVLELSRPLTQTPGAESLVARFDRVIDLNAAVAPLHPSTWRPSGNDIPMIEAHLRSSWGLGDEPIELVLESPQVNPAIALGRVFSTATIRVHADGLMSYGPTRNQIPLTNGQRMSTLHYLPLVPGLSPRLLAEFGIVAQPLSLEAFGAVVTELGEATKSELDAALPDIGPDQPWAFAVGQYLAALGLLTDDEETALHVEMIERAAERGFDDIVFKPHPAAPPSQLEPLFDAANRLGVTLTVLDVPVLAEVVVDRLRPDLVIGGFSTALATARAVYSVPALAVGTGPLLEAITPYQNGNRIPLTIIAEVCDGSEPKEDEDRTDLAALIETVSYCMGPEVSRDLRGRAIAYLDQIFATPGDKRVRRYFKRRRLTSLDLPGGSTRRVTPKRFARRTGLLAVRLASRQKRRLTERARTRSRADGA</sequence>
<dbReference type="InterPro" id="IPR010866">
    <property type="entry name" value="A-2_8-polyST"/>
</dbReference>